<feature type="domain" description="ABC transporter" evidence="9">
    <location>
        <begin position="324"/>
        <end position="514"/>
    </location>
</feature>
<dbReference type="KEGG" id="mgal:NCTC10186_00697"/>
<dbReference type="InterPro" id="IPR039421">
    <property type="entry name" value="Type_1_exporter"/>
</dbReference>
<dbReference type="Gene3D" id="3.40.50.300">
    <property type="entry name" value="P-loop containing nucleotide triphosphate hydrolases"/>
    <property type="match status" value="1"/>
</dbReference>
<dbReference type="SMART" id="SM00382">
    <property type="entry name" value="AAA"/>
    <property type="match status" value="1"/>
</dbReference>
<keyword evidence="7 8" id="KW-0472">Membrane</keyword>
<sequence>MSYYKIISKKQPSFWALIFWILIKSALVVFASWLFLQIIEALSDNLRSDSIYYLLGLFGVEIVVICLLIVVERIKIKFMQVGTVNLRSELLHRQSLFHPREFKLNSSEKFVGVLDVDANNLVVSYVFIFNFIESLSLIVGFTIFYAILSWKMTLIFWGLSIFKLLANLLITKMSAKFDVKSNQVEHQIYQKAARYVVGFTTFAFANKRELIASLFVKDLSSEYKKISQYKIVGGFWELFSKFIEWLNFGVVLVLSLVFYQKDFITLPLLILFITKYAEFDQTIGSLKTAARTGWGYLDLAKRITAFYQQFEIKNQLPLLDFESLKMENISFKYDETQILENFNWQIHKNQKYLIQGQSGSGKTTITNILTNLIWDYEGQVLVNGQVINKNDDLSKNIGILNHEILLPEKISSDYWTQKEVQNLLIPFHIDFVNFEETLITEQLSLGQKQRLQLLDLFAKNKNIYILDESLSNLNPELRHSIFEYLINLNATIIFISHHMEASQIAQFDHVLSLT</sequence>
<dbReference type="EMBL" id="LR215032">
    <property type="protein sequence ID" value="VEU73204.1"/>
    <property type="molecule type" value="Genomic_DNA"/>
</dbReference>
<dbReference type="InterPro" id="IPR017871">
    <property type="entry name" value="ABC_transporter-like_CS"/>
</dbReference>
<dbReference type="InterPro" id="IPR011527">
    <property type="entry name" value="ABC1_TM_dom"/>
</dbReference>
<comment type="subcellular location">
    <subcellularLocation>
        <location evidence="1">Cell membrane</location>
        <topology evidence="1">Multi-pass membrane protein</topology>
    </subcellularLocation>
</comment>
<feature type="transmembrane region" description="Helical" evidence="8">
    <location>
        <begin position="242"/>
        <end position="259"/>
    </location>
</feature>
<feature type="transmembrane region" description="Helical" evidence="8">
    <location>
        <begin position="12"/>
        <end position="39"/>
    </location>
</feature>
<keyword evidence="11" id="KW-0614">Plasmid</keyword>
<comment type="similarity">
    <text evidence="2">Belongs to the ABC transporter superfamily.</text>
</comment>
<keyword evidence="4" id="KW-0547">Nucleotide-binding</keyword>
<dbReference type="RefSeq" id="WP_129724733.1">
    <property type="nucleotide sequence ID" value="NZ_LR215032.1"/>
</dbReference>
<dbReference type="Pfam" id="PF00664">
    <property type="entry name" value="ABC_membrane"/>
    <property type="match status" value="1"/>
</dbReference>
<dbReference type="GO" id="GO:0140359">
    <property type="term" value="F:ABC-type transporter activity"/>
    <property type="evidence" value="ECO:0007669"/>
    <property type="project" value="InterPro"/>
</dbReference>
<dbReference type="Gene3D" id="1.20.1560.10">
    <property type="entry name" value="ABC transporter type 1, transmembrane domain"/>
    <property type="match status" value="1"/>
</dbReference>
<dbReference type="PROSITE" id="PS50893">
    <property type="entry name" value="ABC_TRANSPORTER_2"/>
    <property type="match status" value="1"/>
</dbReference>
<evidence type="ECO:0000256" key="2">
    <source>
        <dbReference type="ARBA" id="ARBA00005417"/>
    </source>
</evidence>
<feature type="transmembrane region" description="Helical" evidence="8">
    <location>
        <begin position="51"/>
        <end position="71"/>
    </location>
</feature>
<keyword evidence="5 11" id="KW-0067">ATP-binding</keyword>
<dbReference type="Pfam" id="PF00005">
    <property type="entry name" value="ABC_tran"/>
    <property type="match status" value="1"/>
</dbReference>
<gene>
    <name evidence="11" type="primary">yojI</name>
    <name evidence="11" type="ORF">NCTC10186_00697</name>
</gene>
<evidence type="ECO:0000256" key="8">
    <source>
        <dbReference type="SAM" id="Phobius"/>
    </source>
</evidence>
<evidence type="ECO:0000313" key="11">
    <source>
        <dbReference type="EMBL" id="VEU73204.1"/>
    </source>
</evidence>
<dbReference type="AlphaFoldDB" id="A0A449B0D9"/>
<organism evidence="11 12">
    <name type="scientific">Mycoplasmopsis gallopavonis</name>
    <dbReference type="NCBI Taxonomy" id="76629"/>
    <lineage>
        <taxon>Bacteria</taxon>
        <taxon>Bacillati</taxon>
        <taxon>Mycoplasmatota</taxon>
        <taxon>Mycoplasmoidales</taxon>
        <taxon>Metamycoplasmataceae</taxon>
        <taxon>Mycoplasmopsis</taxon>
    </lineage>
</organism>
<protein>
    <submittedName>
        <fullName evidence="11">ABC transporter ATP-binding protein</fullName>
    </submittedName>
</protein>
<evidence type="ECO:0000259" key="10">
    <source>
        <dbReference type="PROSITE" id="PS50929"/>
    </source>
</evidence>
<proteinExistence type="inferred from homology"/>
<keyword evidence="3 8" id="KW-0812">Transmembrane</keyword>
<feature type="transmembrane region" description="Helical" evidence="8">
    <location>
        <begin position="122"/>
        <end position="148"/>
    </location>
</feature>
<accession>A0A449B0D9</accession>
<reference evidence="11 12" key="1">
    <citation type="submission" date="2019-01" db="EMBL/GenBank/DDBJ databases">
        <authorList>
            <consortium name="Pathogen Informatics"/>
        </authorList>
    </citation>
    <scope>NUCLEOTIDE SEQUENCE [LARGE SCALE GENOMIC DNA]</scope>
    <source>
        <strain evidence="11 12">NCTC10186</strain>
        <plasmid evidence="12">2</plasmid>
    </source>
</reference>
<dbReference type="PANTHER" id="PTHR24221">
    <property type="entry name" value="ATP-BINDING CASSETTE SUB-FAMILY B"/>
    <property type="match status" value="1"/>
</dbReference>
<evidence type="ECO:0000256" key="5">
    <source>
        <dbReference type="ARBA" id="ARBA00022840"/>
    </source>
</evidence>
<feature type="domain" description="ABC transmembrane type-1" evidence="10">
    <location>
        <begin position="15"/>
        <end position="274"/>
    </location>
</feature>
<dbReference type="GO" id="GO:0016887">
    <property type="term" value="F:ATP hydrolysis activity"/>
    <property type="evidence" value="ECO:0007669"/>
    <property type="project" value="InterPro"/>
</dbReference>
<dbReference type="PROSITE" id="PS00211">
    <property type="entry name" value="ABC_TRANSPORTER_1"/>
    <property type="match status" value="1"/>
</dbReference>
<keyword evidence="6 8" id="KW-1133">Transmembrane helix</keyword>
<evidence type="ECO:0000256" key="4">
    <source>
        <dbReference type="ARBA" id="ARBA00022741"/>
    </source>
</evidence>
<dbReference type="GO" id="GO:0005886">
    <property type="term" value="C:plasma membrane"/>
    <property type="evidence" value="ECO:0007669"/>
    <property type="project" value="UniProtKB-SubCell"/>
</dbReference>
<dbReference type="SUPFAM" id="SSF52540">
    <property type="entry name" value="P-loop containing nucleoside triphosphate hydrolases"/>
    <property type="match status" value="1"/>
</dbReference>
<keyword evidence="12" id="KW-1185">Reference proteome</keyword>
<dbReference type="InterPro" id="IPR003439">
    <property type="entry name" value="ABC_transporter-like_ATP-bd"/>
</dbReference>
<dbReference type="Proteomes" id="UP000289862">
    <property type="component" value="Plasmid 2"/>
</dbReference>
<dbReference type="SUPFAM" id="SSF90123">
    <property type="entry name" value="ABC transporter transmembrane region"/>
    <property type="match status" value="1"/>
</dbReference>
<geneLocation type="plasmid" evidence="11 12">
    <name>2</name>
</geneLocation>
<feature type="transmembrane region" description="Helical" evidence="8">
    <location>
        <begin position="154"/>
        <end position="170"/>
    </location>
</feature>
<dbReference type="InterPro" id="IPR003593">
    <property type="entry name" value="AAA+_ATPase"/>
</dbReference>
<dbReference type="GO" id="GO:0005524">
    <property type="term" value="F:ATP binding"/>
    <property type="evidence" value="ECO:0007669"/>
    <property type="project" value="UniProtKB-KW"/>
</dbReference>
<evidence type="ECO:0000259" key="9">
    <source>
        <dbReference type="PROSITE" id="PS50893"/>
    </source>
</evidence>
<evidence type="ECO:0000256" key="7">
    <source>
        <dbReference type="ARBA" id="ARBA00023136"/>
    </source>
</evidence>
<dbReference type="PROSITE" id="PS50929">
    <property type="entry name" value="ABC_TM1F"/>
    <property type="match status" value="1"/>
</dbReference>
<name>A0A449B0D9_9BACT</name>
<dbReference type="PANTHER" id="PTHR24221:SF503">
    <property type="entry name" value="MITOCHONDRIAL POTASSIUM CHANNEL ATP-BINDING SUBUNIT"/>
    <property type="match status" value="1"/>
</dbReference>
<evidence type="ECO:0000313" key="12">
    <source>
        <dbReference type="Proteomes" id="UP000289862"/>
    </source>
</evidence>
<evidence type="ECO:0000256" key="1">
    <source>
        <dbReference type="ARBA" id="ARBA00004651"/>
    </source>
</evidence>
<evidence type="ECO:0000256" key="3">
    <source>
        <dbReference type="ARBA" id="ARBA00022692"/>
    </source>
</evidence>
<dbReference type="InterPro" id="IPR027417">
    <property type="entry name" value="P-loop_NTPase"/>
</dbReference>
<dbReference type="InterPro" id="IPR036640">
    <property type="entry name" value="ABC1_TM_sf"/>
</dbReference>
<evidence type="ECO:0000256" key="6">
    <source>
        <dbReference type="ARBA" id="ARBA00022989"/>
    </source>
</evidence>